<evidence type="ECO:0000259" key="2">
    <source>
        <dbReference type="PROSITE" id="PS51352"/>
    </source>
</evidence>
<sequence>MRRIGFTTVLCSALALGAVVGCGNVGEPSQSGGAKVVRAQAHPLVFQNRTQEYVTSPDARFDPQTVGSSLYENVPVLQADGKPAHLDVARGPILFVAYWCPHCQRTLQLFTKLISQFKQTPTLVAVGYPKGATLADAVRINHTERQQLRLANFPTYYMLASDAGDKYAPLGYPTLVYRRDGQTFSLFGEHTSAIWKQVLS</sequence>
<dbReference type="PROSITE" id="PS51352">
    <property type="entry name" value="THIOREDOXIN_2"/>
    <property type="match status" value="1"/>
</dbReference>
<evidence type="ECO:0000256" key="1">
    <source>
        <dbReference type="SAM" id="SignalP"/>
    </source>
</evidence>
<reference evidence="3 4" key="1">
    <citation type="submission" date="2019-03" db="EMBL/GenBank/DDBJ databases">
        <title>Genomic Encyclopedia of Type Strains, Phase IV (KMG-IV): sequencing the most valuable type-strain genomes for metagenomic binning, comparative biology and taxonomic classification.</title>
        <authorList>
            <person name="Goeker M."/>
        </authorList>
    </citation>
    <scope>NUCLEOTIDE SEQUENCE [LARGE SCALE GENOMIC DNA]</scope>
    <source>
        <strain evidence="3 4">DSM 17974</strain>
    </source>
</reference>
<evidence type="ECO:0000313" key="3">
    <source>
        <dbReference type="EMBL" id="TDY50612.1"/>
    </source>
</evidence>
<dbReference type="OrthoDB" id="2374721at2"/>
<keyword evidence="1" id="KW-0732">Signal</keyword>
<feature type="domain" description="Thioredoxin" evidence="2">
    <location>
        <begin position="50"/>
        <end position="200"/>
    </location>
</feature>
<accession>A0A4R8LTY1</accession>
<organism evidence="3 4">
    <name type="scientific">Alicyclobacillus sacchari</name>
    <dbReference type="NCBI Taxonomy" id="392010"/>
    <lineage>
        <taxon>Bacteria</taxon>
        <taxon>Bacillati</taxon>
        <taxon>Bacillota</taxon>
        <taxon>Bacilli</taxon>
        <taxon>Bacillales</taxon>
        <taxon>Alicyclobacillaceae</taxon>
        <taxon>Alicyclobacillus</taxon>
    </lineage>
</organism>
<proteinExistence type="predicted"/>
<dbReference type="SUPFAM" id="SSF52833">
    <property type="entry name" value="Thioredoxin-like"/>
    <property type="match status" value="1"/>
</dbReference>
<feature type="chain" id="PRO_5038948749" description="Thioredoxin domain-containing protein" evidence="1">
    <location>
        <begin position="18"/>
        <end position="200"/>
    </location>
</feature>
<dbReference type="EMBL" id="SORF01000002">
    <property type="protein sequence ID" value="TDY50612.1"/>
    <property type="molecule type" value="Genomic_DNA"/>
</dbReference>
<dbReference type="PROSITE" id="PS51257">
    <property type="entry name" value="PROKAR_LIPOPROTEIN"/>
    <property type="match status" value="1"/>
</dbReference>
<dbReference type="InterPro" id="IPR036249">
    <property type="entry name" value="Thioredoxin-like_sf"/>
</dbReference>
<dbReference type="RefSeq" id="WP_134158548.1">
    <property type="nucleotide sequence ID" value="NZ_BSUS01000001.1"/>
</dbReference>
<gene>
    <name evidence="3" type="ORF">C7445_102171</name>
</gene>
<dbReference type="AlphaFoldDB" id="A0A4R8LTY1"/>
<dbReference type="Gene3D" id="3.40.30.10">
    <property type="entry name" value="Glutaredoxin"/>
    <property type="match status" value="1"/>
</dbReference>
<keyword evidence="4" id="KW-1185">Reference proteome</keyword>
<protein>
    <recommendedName>
        <fullName evidence="2">Thioredoxin domain-containing protein</fullName>
    </recommendedName>
</protein>
<dbReference type="InterPro" id="IPR013766">
    <property type="entry name" value="Thioredoxin_domain"/>
</dbReference>
<name>A0A4R8LTY1_9BACL</name>
<dbReference type="Proteomes" id="UP000294581">
    <property type="component" value="Unassembled WGS sequence"/>
</dbReference>
<comment type="caution">
    <text evidence="3">The sequence shown here is derived from an EMBL/GenBank/DDBJ whole genome shotgun (WGS) entry which is preliminary data.</text>
</comment>
<evidence type="ECO:0000313" key="4">
    <source>
        <dbReference type="Proteomes" id="UP000294581"/>
    </source>
</evidence>
<feature type="signal peptide" evidence="1">
    <location>
        <begin position="1"/>
        <end position="17"/>
    </location>
</feature>